<feature type="transmembrane region" description="Helical" evidence="10">
    <location>
        <begin position="469"/>
        <end position="491"/>
    </location>
</feature>
<dbReference type="PANTHER" id="PTHR21072">
    <property type="entry name" value="GPI TRANSAMIDASE COMPONENT PIG-S"/>
    <property type="match status" value="1"/>
</dbReference>
<evidence type="ECO:0000256" key="7">
    <source>
        <dbReference type="ARBA" id="ARBA00022989"/>
    </source>
</evidence>
<keyword evidence="6" id="KW-0256">Endoplasmic reticulum</keyword>
<keyword evidence="4" id="KW-0337">GPI-anchor biosynthesis</keyword>
<dbReference type="GO" id="GO:0016255">
    <property type="term" value="P:attachment of GPI anchor to protein"/>
    <property type="evidence" value="ECO:0007669"/>
    <property type="project" value="InterPro"/>
</dbReference>
<evidence type="ECO:0000256" key="1">
    <source>
        <dbReference type="ARBA" id="ARBA00004477"/>
    </source>
</evidence>
<sequence>MADSLITKAEQPRITFLRRITVGVLLIFVVSLGLPLYFSTTTIYRAELPIEEISELASGLQDKLHFKIPVYLDLGLETDQINGLQNSFNSKLYSEYPELYNFWSLGFAKYQGDIDSTVDYIVRGSQQQQQQGESGQKYVVSPYSKETTLYAQYNQDELVSILLEGIFHEEITSFVKLIRNTLHEDGTHAVALPYSSNYNVVFSLFSESGQPIDWEIGKVSKLFKPIFQKLNHIANFTISSQIQYYSSLTIQPTFNQEKSVYEIKQEDLSTFINFGDWNLITHEITPTINFIVYFGESSYRGKQLKIAQSKTNSFLVPQWGGVYVFNKDKPILKDHTTKIVEAELLPVMETFVSQLLQLIGMPSAPKSLAVRIDSLSRLTTFKNLRQSLENLMSLVKLTEALNEISIPELTKESVETTLTSIKESITQVNDFGEFELSVKHSSTSVEYSNRAFFEKEMVQQAYFPQEHKLAVFLPLIGPISSILFLGVIKTVKDIKGDRKRKE</sequence>
<evidence type="ECO:0000256" key="10">
    <source>
        <dbReference type="SAM" id="Phobius"/>
    </source>
</evidence>
<organism evidence="11 12">
    <name type="scientific">[Candida] railenensis</name>
    <dbReference type="NCBI Taxonomy" id="45579"/>
    <lineage>
        <taxon>Eukaryota</taxon>
        <taxon>Fungi</taxon>
        <taxon>Dikarya</taxon>
        <taxon>Ascomycota</taxon>
        <taxon>Saccharomycotina</taxon>
        <taxon>Pichiomycetes</taxon>
        <taxon>Debaryomycetaceae</taxon>
        <taxon>Kurtzmaniella</taxon>
    </lineage>
</organism>
<dbReference type="Pfam" id="PF10510">
    <property type="entry name" value="PIG-S"/>
    <property type="match status" value="1"/>
</dbReference>
<keyword evidence="8 10" id="KW-0472">Membrane</keyword>
<evidence type="ECO:0000256" key="5">
    <source>
        <dbReference type="ARBA" id="ARBA00022692"/>
    </source>
</evidence>
<reference evidence="11" key="1">
    <citation type="submission" date="2022-03" db="EMBL/GenBank/DDBJ databases">
        <authorList>
            <person name="Legras J.-L."/>
            <person name="Devillers H."/>
            <person name="Grondin C."/>
        </authorList>
    </citation>
    <scope>NUCLEOTIDE SEQUENCE</scope>
    <source>
        <strain evidence="11">CLIB 1423</strain>
    </source>
</reference>
<comment type="pathway">
    <text evidence="2">Glycolipid biosynthesis; glycosylphosphatidylinositol-anchor biosynthesis.</text>
</comment>
<evidence type="ECO:0000313" key="11">
    <source>
        <dbReference type="EMBL" id="CAH2350774.1"/>
    </source>
</evidence>
<dbReference type="AlphaFoldDB" id="A0A9P0VWF2"/>
<gene>
    <name evidence="11" type="ORF">CLIB1423_02S04830</name>
</gene>
<dbReference type="Proteomes" id="UP000837801">
    <property type="component" value="Unassembled WGS sequence"/>
</dbReference>
<feature type="transmembrane region" description="Helical" evidence="10">
    <location>
        <begin position="20"/>
        <end position="38"/>
    </location>
</feature>
<evidence type="ECO:0000256" key="2">
    <source>
        <dbReference type="ARBA" id="ARBA00004687"/>
    </source>
</evidence>
<evidence type="ECO:0000313" key="12">
    <source>
        <dbReference type="Proteomes" id="UP000837801"/>
    </source>
</evidence>
<protein>
    <submittedName>
        <fullName evidence="11">GPI transamidase component Gpi17p</fullName>
    </submittedName>
</protein>
<dbReference type="GO" id="GO:0042765">
    <property type="term" value="C:GPI-anchor transamidase complex"/>
    <property type="evidence" value="ECO:0007669"/>
    <property type="project" value="InterPro"/>
</dbReference>
<accession>A0A9P0VWF2</accession>
<evidence type="ECO:0000256" key="8">
    <source>
        <dbReference type="ARBA" id="ARBA00023136"/>
    </source>
</evidence>
<dbReference type="EMBL" id="CAKXYY010000002">
    <property type="protein sequence ID" value="CAH2350774.1"/>
    <property type="molecule type" value="Genomic_DNA"/>
</dbReference>
<keyword evidence="9" id="KW-0325">Glycoprotein</keyword>
<comment type="caution">
    <text evidence="11">The sequence shown here is derived from an EMBL/GenBank/DDBJ whole genome shotgun (WGS) entry which is preliminary data.</text>
</comment>
<comment type="similarity">
    <text evidence="3">Belongs to the PIGS family.</text>
</comment>
<name>A0A9P0VWF2_9ASCO</name>
<evidence type="ECO:0000256" key="4">
    <source>
        <dbReference type="ARBA" id="ARBA00022502"/>
    </source>
</evidence>
<evidence type="ECO:0000256" key="3">
    <source>
        <dbReference type="ARBA" id="ARBA00005316"/>
    </source>
</evidence>
<proteinExistence type="inferred from homology"/>
<evidence type="ECO:0000256" key="9">
    <source>
        <dbReference type="ARBA" id="ARBA00023180"/>
    </source>
</evidence>
<keyword evidence="12" id="KW-1185">Reference proteome</keyword>
<comment type="subcellular location">
    <subcellularLocation>
        <location evidence="1">Endoplasmic reticulum membrane</location>
        <topology evidence="1">Multi-pass membrane protein</topology>
    </subcellularLocation>
</comment>
<dbReference type="InterPro" id="IPR019540">
    <property type="entry name" value="PtdIno-glycan_biosynth_class_S"/>
</dbReference>
<dbReference type="PANTHER" id="PTHR21072:SF13">
    <property type="entry name" value="GPI TRANSAMIDASE COMPONENT PIG-S"/>
    <property type="match status" value="1"/>
</dbReference>
<keyword evidence="7 10" id="KW-1133">Transmembrane helix</keyword>
<keyword evidence="5 10" id="KW-0812">Transmembrane</keyword>
<dbReference type="OrthoDB" id="28748at2759"/>
<dbReference type="GO" id="GO:0006506">
    <property type="term" value="P:GPI anchor biosynthetic process"/>
    <property type="evidence" value="ECO:0007669"/>
    <property type="project" value="UniProtKB-KW"/>
</dbReference>
<evidence type="ECO:0000256" key="6">
    <source>
        <dbReference type="ARBA" id="ARBA00022824"/>
    </source>
</evidence>